<gene>
    <name evidence="2" type="ORF">AKJ52_02095</name>
</gene>
<evidence type="ECO:0000313" key="3">
    <source>
        <dbReference type="Proteomes" id="UP000070404"/>
    </source>
</evidence>
<dbReference type="CDD" id="cd06971">
    <property type="entry name" value="PgpA"/>
    <property type="match status" value="1"/>
</dbReference>
<proteinExistence type="predicted"/>
<dbReference type="InterPro" id="IPR036681">
    <property type="entry name" value="PgpA-like_sf"/>
</dbReference>
<dbReference type="InterPro" id="IPR007686">
    <property type="entry name" value="YutG/PgpA"/>
</dbReference>
<dbReference type="EMBL" id="LHYF01000035">
    <property type="protein sequence ID" value="KXB06551.1"/>
    <property type="molecule type" value="Genomic_DNA"/>
</dbReference>
<dbReference type="AlphaFoldDB" id="A0A133VJE7"/>
<protein>
    <recommendedName>
        <fullName evidence="1">YutG/PgpA domain-containing protein</fullName>
    </recommendedName>
</protein>
<feature type="domain" description="YutG/PgpA" evidence="1">
    <location>
        <begin position="89"/>
        <end position="164"/>
    </location>
</feature>
<evidence type="ECO:0000313" key="2">
    <source>
        <dbReference type="EMBL" id="KXB06551.1"/>
    </source>
</evidence>
<dbReference type="SUPFAM" id="SSF101307">
    <property type="entry name" value="YutG-like"/>
    <property type="match status" value="1"/>
</dbReference>
<dbReference type="GO" id="GO:0006629">
    <property type="term" value="P:lipid metabolic process"/>
    <property type="evidence" value="ECO:0007669"/>
    <property type="project" value="InterPro"/>
</dbReference>
<reference evidence="2 3" key="1">
    <citation type="journal article" date="2016" name="Sci. Rep.">
        <title>Metabolic traits of an uncultured archaeal lineage -MSBL1- from brine pools of the Red Sea.</title>
        <authorList>
            <person name="Mwirichia R."/>
            <person name="Alam I."/>
            <person name="Rashid M."/>
            <person name="Vinu M."/>
            <person name="Ba-Alawi W."/>
            <person name="Anthony Kamau A."/>
            <person name="Kamanda Ngugi D."/>
            <person name="Goker M."/>
            <person name="Klenk H.P."/>
            <person name="Bajic V."/>
            <person name="Stingl U."/>
        </authorList>
    </citation>
    <scope>NUCLEOTIDE SEQUENCE [LARGE SCALE GENOMIC DNA]</scope>
    <source>
        <strain evidence="2">SCGC-AAA382C18</strain>
    </source>
</reference>
<dbReference type="Proteomes" id="UP000070404">
    <property type="component" value="Unassembled WGS sequence"/>
</dbReference>
<organism evidence="2 3">
    <name type="scientific">candidate division MSBL1 archaeon SCGC-AAA382C18</name>
    <dbReference type="NCBI Taxonomy" id="1698281"/>
    <lineage>
        <taxon>Archaea</taxon>
        <taxon>Methanobacteriati</taxon>
        <taxon>Methanobacteriota</taxon>
        <taxon>candidate division MSBL1</taxon>
    </lineage>
</organism>
<dbReference type="GO" id="GO:0008962">
    <property type="term" value="F:phosphatidylglycerophosphatase activity"/>
    <property type="evidence" value="ECO:0007669"/>
    <property type="project" value="InterPro"/>
</dbReference>
<name>A0A133VJE7_9EURY</name>
<dbReference type="Pfam" id="PF04608">
    <property type="entry name" value="PgpA"/>
    <property type="match status" value="1"/>
</dbReference>
<sequence>MGKCVRKACKESLKSCGFNPGRSLAKRLEEREISYDEILDTAEEAFVKNPSFEEGDVRKKLEEELEDAFKDANLASLILSGLRLEEDGKYGLIPNLPNEVFKSDPVHLLADEIIGMRIANYINGSKGIFEFERIDRNKPGILGKLGPFLDDVIGGLIGGICSRAYERRNQNENS</sequence>
<accession>A0A133VJE7</accession>
<evidence type="ECO:0000259" key="1">
    <source>
        <dbReference type="Pfam" id="PF04608"/>
    </source>
</evidence>
<dbReference type="Gene3D" id="1.10.3760.10">
    <property type="entry name" value="PgpA-like"/>
    <property type="match status" value="1"/>
</dbReference>
<comment type="caution">
    <text evidence="2">The sequence shown here is derived from an EMBL/GenBank/DDBJ whole genome shotgun (WGS) entry which is preliminary data.</text>
</comment>
<keyword evidence="3" id="KW-1185">Reference proteome</keyword>